<gene>
    <name evidence="1" type="ORF">SDC9_174642</name>
</gene>
<organism evidence="1">
    <name type="scientific">bioreactor metagenome</name>
    <dbReference type="NCBI Taxonomy" id="1076179"/>
    <lineage>
        <taxon>unclassified sequences</taxon>
        <taxon>metagenomes</taxon>
        <taxon>ecological metagenomes</taxon>
    </lineage>
</organism>
<dbReference type="EMBL" id="VSSQ01077018">
    <property type="protein sequence ID" value="MPN27214.1"/>
    <property type="molecule type" value="Genomic_DNA"/>
</dbReference>
<name>A0A645GT68_9ZZZZ</name>
<proteinExistence type="predicted"/>
<accession>A0A645GT68</accession>
<comment type="caution">
    <text evidence="1">The sequence shown here is derived from an EMBL/GenBank/DDBJ whole genome shotgun (WGS) entry which is preliminary data.</text>
</comment>
<dbReference type="AlphaFoldDB" id="A0A645GT68"/>
<protein>
    <submittedName>
        <fullName evidence="1">Uncharacterized protein</fullName>
    </submittedName>
</protein>
<sequence>MYTQFQGSLNDQSNVITSLKFDVPAKTIYVLKSIIINIVMKNVKKPYLKKLVFINFGMGLFLDNLYLFPSKFNNCPLPQYLLQYVLPPPFNEIISGIAKQINPIQAKIILNNPNIR</sequence>
<evidence type="ECO:0000313" key="1">
    <source>
        <dbReference type="EMBL" id="MPN27214.1"/>
    </source>
</evidence>
<reference evidence="1" key="1">
    <citation type="submission" date="2019-08" db="EMBL/GenBank/DDBJ databases">
        <authorList>
            <person name="Kucharzyk K."/>
            <person name="Murdoch R.W."/>
            <person name="Higgins S."/>
            <person name="Loffler F."/>
        </authorList>
    </citation>
    <scope>NUCLEOTIDE SEQUENCE</scope>
</reference>